<protein>
    <submittedName>
        <fullName evidence="4">Metallophosphoesterase</fullName>
        <ecNumber evidence="4">3.1.-.-</ecNumber>
    </submittedName>
</protein>
<evidence type="ECO:0000313" key="4">
    <source>
        <dbReference type="EMBL" id="SQI53231.1"/>
    </source>
</evidence>
<dbReference type="GO" id="GO:0009245">
    <property type="term" value="P:lipid A biosynthetic process"/>
    <property type="evidence" value="ECO:0007669"/>
    <property type="project" value="TreeGrafter"/>
</dbReference>
<dbReference type="Proteomes" id="UP000249134">
    <property type="component" value="Chromosome 1"/>
</dbReference>
<accession>A0A2X4VQR8</accession>
<organism evidence="4 5">
    <name type="scientific">Lederbergia lenta</name>
    <name type="common">Bacillus lentus</name>
    <dbReference type="NCBI Taxonomy" id="1467"/>
    <lineage>
        <taxon>Bacteria</taxon>
        <taxon>Bacillati</taxon>
        <taxon>Bacillota</taxon>
        <taxon>Bacilli</taxon>
        <taxon>Bacillales</taxon>
        <taxon>Bacillaceae</taxon>
        <taxon>Lederbergia</taxon>
    </lineage>
</organism>
<evidence type="ECO:0000256" key="1">
    <source>
        <dbReference type="ARBA" id="ARBA00022723"/>
    </source>
</evidence>
<reference evidence="4 5" key="1">
    <citation type="submission" date="2018-06" db="EMBL/GenBank/DDBJ databases">
        <authorList>
            <consortium name="Pathogen Informatics"/>
            <person name="Doyle S."/>
        </authorList>
    </citation>
    <scope>NUCLEOTIDE SEQUENCE [LARGE SCALE GENOMIC DNA]</scope>
    <source>
        <strain evidence="4 5">NCTC4824</strain>
    </source>
</reference>
<dbReference type="InterPro" id="IPR051158">
    <property type="entry name" value="Metallophosphoesterase_sf"/>
</dbReference>
<dbReference type="EMBL" id="LS483476">
    <property type="protein sequence ID" value="SQI53231.1"/>
    <property type="molecule type" value="Genomic_DNA"/>
</dbReference>
<dbReference type="InterPro" id="IPR029052">
    <property type="entry name" value="Metallo-depent_PP-like"/>
</dbReference>
<dbReference type="CDD" id="cd07385">
    <property type="entry name" value="MPP_YkuE_C"/>
    <property type="match status" value="1"/>
</dbReference>
<evidence type="ECO:0000256" key="2">
    <source>
        <dbReference type="ARBA" id="ARBA00022801"/>
    </source>
</evidence>
<dbReference type="AlphaFoldDB" id="A0A2X4VQR8"/>
<gene>
    <name evidence="4" type="ORF">NCTC4824_00721</name>
</gene>
<dbReference type="SUPFAM" id="SSF56300">
    <property type="entry name" value="Metallo-dependent phosphatases"/>
    <property type="match status" value="1"/>
</dbReference>
<evidence type="ECO:0000313" key="5">
    <source>
        <dbReference type="Proteomes" id="UP000249134"/>
    </source>
</evidence>
<dbReference type="KEGG" id="blen:NCTC4824_00721"/>
<evidence type="ECO:0000259" key="3">
    <source>
        <dbReference type="Pfam" id="PF00149"/>
    </source>
</evidence>
<dbReference type="RefSeq" id="WP_066146756.1">
    <property type="nucleotide sequence ID" value="NZ_CBCSGM010000002.1"/>
</dbReference>
<sequence length="278" mass="30920">MKRKLFIFILLIAGIWIFLYVNNTWLQTTSYTIQSNRIPKAFDNLTIVQLSDLHDATFGEKQTDLANKVKKLKPDLIFLTGDLVDSNRYNLTNSIHLVEQLVAIADVYYVTGNHEVAVNQVDEIKDALHSLGVKSLTNEAKMITHNGEEISIIGINDPLMNGLGDTETTIGDFMDEALANVPQDTYKLLLSHRPEAFDMYVKKEVDLVFTGHAHGGQFRLPGIGGLVAPGQGWFPAYTAGSHERGITTMLVNRGLGNSLIPFRILNRPEIIIVTLKST</sequence>
<dbReference type="GO" id="GO:0008758">
    <property type="term" value="F:UDP-2,3-diacylglucosamine hydrolase activity"/>
    <property type="evidence" value="ECO:0007669"/>
    <property type="project" value="TreeGrafter"/>
</dbReference>
<dbReference type="InterPro" id="IPR004843">
    <property type="entry name" value="Calcineurin-like_PHP"/>
</dbReference>
<keyword evidence="2 4" id="KW-0378">Hydrolase</keyword>
<keyword evidence="5" id="KW-1185">Reference proteome</keyword>
<dbReference type="EC" id="3.1.-.-" evidence="4"/>
<dbReference type="GO" id="GO:0016020">
    <property type="term" value="C:membrane"/>
    <property type="evidence" value="ECO:0007669"/>
    <property type="project" value="GOC"/>
</dbReference>
<dbReference type="PANTHER" id="PTHR31302:SF31">
    <property type="entry name" value="PHOSPHODIESTERASE YAEI"/>
    <property type="match status" value="1"/>
</dbReference>
<name>A0A2X4VQR8_LEDLE</name>
<dbReference type="GO" id="GO:0046872">
    <property type="term" value="F:metal ion binding"/>
    <property type="evidence" value="ECO:0007669"/>
    <property type="project" value="UniProtKB-KW"/>
</dbReference>
<feature type="domain" description="Calcineurin-like phosphoesterase" evidence="3">
    <location>
        <begin position="46"/>
        <end position="215"/>
    </location>
</feature>
<dbReference type="Gene3D" id="3.60.21.10">
    <property type="match status" value="1"/>
</dbReference>
<dbReference type="PANTHER" id="PTHR31302">
    <property type="entry name" value="TRANSMEMBRANE PROTEIN WITH METALLOPHOSPHOESTERASE DOMAIN-RELATED"/>
    <property type="match status" value="1"/>
</dbReference>
<keyword evidence="1" id="KW-0479">Metal-binding</keyword>
<dbReference type="Pfam" id="PF00149">
    <property type="entry name" value="Metallophos"/>
    <property type="match status" value="1"/>
</dbReference>
<proteinExistence type="predicted"/>